<evidence type="ECO:0008006" key="4">
    <source>
        <dbReference type="Google" id="ProtNLM"/>
    </source>
</evidence>
<keyword evidence="1" id="KW-0597">Phosphoprotein</keyword>
<evidence type="ECO:0000313" key="3">
    <source>
        <dbReference type="Proteomes" id="UP001055125"/>
    </source>
</evidence>
<dbReference type="PANTHER" id="PTHR11596">
    <property type="entry name" value="ALKALINE PHOSPHATASE"/>
    <property type="match status" value="1"/>
</dbReference>
<proteinExistence type="predicted"/>
<sequence>MASTASPIRNVIVMIADGAGYNTLEATRLYLQGLAEGDPRAGAAGRTLVADGAGFVATAQSVHPLDTRTTPIPGETGTAQNPDVVYDPAKNYDFRPVAGSDTVNNGGFQVTYPRGFEGYEFHRRTYPDSGNTASSIATGEKTYNNAIDVDGAGEPLFSIAEQFHQLGRATGVVSTVQFSDATPAATGGAHNIARANANQIAQEMFASGTLDVIAGTGNPDYNDNGRLRTTPDYQWIGADLWNSLRADTFRSLDGQSWNLLQDRAAIQTAGSGTPTTERLAMITQAFTSSNFNRDGASAPNTTEIPFSVPRLETSPTLSELSLAALNRLNVDPDGLYLSIEGGAVDRAMHANNLGRMIEEYIEFNNSVRTVVDWINSPTSRATFEDTLLIVTADHDHLLFGPEGATIPYQPVQPDRNGDGVPEFRFFSGNHSNQIIPLFAAGAGASLIPSLADQVDAFTNAQGQRIGSGRNFTDEAELGDFLQAQVRLNATAVDAGNNALFGSDAGEALNGLAGNDFLDGRGGNDTLIGEAGNDVLSGGVGDDAVLGGAGNDTAFFNVATDGADRTDLGEGTDIVNVSAAGAGQTRLTFTSAQVGNGSTVDTNTMANQDGGLAVRLQAEAAGDVLTGPVSRYDDEGISFVAATNGLTFDVRDLVSGVARGDQFQVVTLGTAGNDTFTVPAATTAQPQRATYFNAGQGNDTVTGGAANDFLVGGAGNDTLSGGAGDDGFIGGAGNDTITGGAGNDTAIFNVSTDETDSVNLGEGADVVNVSAAAAGQIRLSFVSAQVGNGNASDAAGPAPQDGGLAVRLQAEGAGDALAGAVSRFDDEGTSFVAAAGTTFDVRDLVSGVQRGDAFEVVTLGTAGNDILTAIQPARPYYFNAGAGDDSVSGGTANDFLVGGGGNDRLSGGAGNDSFIGGAGDDVFDGGTGTDRVIFNFALSAASVGVAANGGFTIVGPEGSDTVRGIEQIQFTDRTLDNADGAPLVDDLFYAIRNPDVVAAGVDPDTHYAQFGFREGRDPNAFFSTTGYLAANSDVRAAGLNPLTHYEGFGFREGRDPGAAFDTQGYLARNADVRAANVNPLAHYLEFGQSEGRAINAAVGRAGEIGSARGFDAEFYLLSNPDVARAAITAGGDGFAFARDHFTNFGAREGRDANAIFDTDGYLAAYADVRTAGVNPLTHYTQFGFREGRDPSTGFDTSAYLAANADVRAAGIDPMTHYLQFGLYEGRSAQADTTFGAGNVG</sequence>
<dbReference type="InterPro" id="IPR001343">
    <property type="entry name" value="Hemolysn_Ca-bd"/>
</dbReference>
<dbReference type="SUPFAM" id="SSF53649">
    <property type="entry name" value="Alkaline phosphatase-like"/>
    <property type="match status" value="1"/>
</dbReference>
<dbReference type="Gene3D" id="2.150.10.10">
    <property type="entry name" value="Serralysin-like metalloprotease, C-terminal"/>
    <property type="match status" value="3"/>
</dbReference>
<dbReference type="InterPro" id="IPR017850">
    <property type="entry name" value="Alkaline_phosphatase_core_sf"/>
</dbReference>
<protein>
    <recommendedName>
        <fullName evidence="4">Alkaline phosphatase</fullName>
    </recommendedName>
</protein>
<evidence type="ECO:0000313" key="2">
    <source>
        <dbReference type="EMBL" id="GJD95363.1"/>
    </source>
</evidence>
<dbReference type="Proteomes" id="UP001055125">
    <property type="component" value="Unassembled WGS sequence"/>
</dbReference>
<evidence type="ECO:0000256" key="1">
    <source>
        <dbReference type="ARBA" id="ARBA00022553"/>
    </source>
</evidence>
<keyword evidence="3" id="KW-1185">Reference proteome</keyword>
<dbReference type="PROSITE" id="PS00330">
    <property type="entry name" value="HEMOLYSIN_CALCIUM"/>
    <property type="match status" value="3"/>
</dbReference>
<dbReference type="Gene3D" id="3.40.720.10">
    <property type="entry name" value="Alkaline Phosphatase, subunit A"/>
    <property type="match status" value="1"/>
</dbReference>
<gene>
    <name evidence="2" type="ORF">OCOJLMKI_2575</name>
</gene>
<dbReference type="Pfam" id="PF00353">
    <property type="entry name" value="HemolysinCabind"/>
    <property type="match status" value="4"/>
</dbReference>
<organism evidence="2 3">
    <name type="scientific">Methylobacterium iners</name>
    <dbReference type="NCBI Taxonomy" id="418707"/>
    <lineage>
        <taxon>Bacteria</taxon>
        <taxon>Pseudomonadati</taxon>
        <taxon>Pseudomonadota</taxon>
        <taxon>Alphaproteobacteria</taxon>
        <taxon>Hyphomicrobiales</taxon>
        <taxon>Methylobacteriaceae</taxon>
        <taxon>Methylobacterium</taxon>
    </lineage>
</organism>
<dbReference type="PANTHER" id="PTHR11596:SF5">
    <property type="entry name" value="ALKALINE PHOSPHATASE"/>
    <property type="match status" value="1"/>
</dbReference>
<dbReference type="InterPro" id="IPR018511">
    <property type="entry name" value="Hemolysin-typ_Ca-bd_CS"/>
</dbReference>
<dbReference type="SUPFAM" id="SSF51120">
    <property type="entry name" value="beta-Roll"/>
    <property type="match status" value="3"/>
</dbReference>
<dbReference type="CDD" id="cd16012">
    <property type="entry name" value="ALP"/>
    <property type="match status" value="1"/>
</dbReference>
<dbReference type="SMART" id="SM00098">
    <property type="entry name" value="alkPPc"/>
    <property type="match status" value="1"/>
</dbReference>
<name>A0ABQ4RWZ3_9HYPH</name>
<dbReference type="InterPro" id="IPR011049">
    <property type="entry name" value="Serralysin-like_metalloprot_C"/>
</dbReference>
<reference evidence="2" key="2">
    <citation type="submission" date="2021-08" db="EMBL/GenBank/DDBJ databases">
        <authorList>
            <person name="Tani A."/>
            <person name="Ola A."/>
            <person name="Ogura Y."/>
            <person name="Katsura K."/>
            <person name="Hayashi T."/>
        </authorList>
    </citation>
    <scope>NUCLEOTIDE SEQUENCE</scope>
    <source>
        <strain evidence="2">DSM 19015</strain>
    </source>
</reference>
<dbReference type="Pfam" id="PF00245">
    <property type="entry name" value="Alk_phosphatase"/>
    <property type="match status" value="1"/>
</dbReference>
<reference evidence="2" key="1">
    <citation type="journal article" date="2021" name="Front. Microbiol.">
        <title>Comprehensive Comparative Genomics and Phenotyping of Methylobacterium Species.</title>
        <authorList>
            <person name="Alessa O."/>
            <person name="Ogura Y."/>
            <person name="Fujitani Y."/>
            <person name="Takami H."/>
            <person name="Hayashi T."/>
            <person name="Sahin N."/>
            <person name="Tani A."/>
        </authorList>
    </citation>
    <scope>NUCLEOTIDE SEQUENCE</scope>
    <source>
        <strain evidence="2">DSM 19015</strain>
    </source>
</reference>
<comment type="caution">
    <text evidence="2">The sequence shown here is derived from an EMBL/GenBank/DDBJ whole genome shotgun (WGS) entry which is preliminary data.</text>
</comment>
<dbReference type="EMBL" id="BPQP01000036">
    <property type="protein sequence ID" value="GJD95363.1"/>
    <property type="molecule type" value="Genomic_DNA"/>
</dbReference>
<dbReference type="RefSeq" id="WP_283206737.1">
    <property type="nucleotide sequence ID" value="NZ_BPQP01000036.1"/>
</dbReference>
<dbReference type="InterPro" id="IPR001952">
    <property type="entry name" value="Alkaline_phosphatase"/>
</dbReference>
<dbReference type="PRINTS" id="PR00313">
    <property type="entry name" value="CABNDNGRPT"/>
</dbReference>
<accession>A0ABQ4RWZ3</accession>